<keyword evidence="12" id="KW-0436">Ligase</keyword>
<dbReference type="Pfam" id="PF14324">
    <property type="entry name" value="PINIT"/>
    <property type="match status" value="1"/>
</dbReference>
<dbReference type="InterPro" id="IPR036361">
    <property type="entry name" value="SAP_dom_sf"/>
</dbReference>
<protein>
    <submittedName>
        <fullName evidence="12">E3 SUMO-protein ligase PIAS2-like</fullName>
    </submittedName>
</protein>
<comment type="caution">
    <text evidence="12">The sequence shown here is derived from an EMBL/GenBank/DDBJ whole genome shotgun (WGS) entry which is preliminary data.</text>
</comment>
<name>A0A6G0YAZ3_APHCR</name>
<keyword evidence="13" id="KW-1185">Reference proteome</keyword>
<dbReference type="GO" id="GO:0006357">
    <property type="term" value="P:regulation of transcription by RNA polymerase II"/>
    <property type="evidence" value="ECO:0007669"/>
    <property type="project" value="TreeGrafter"/>
</dbReference>
<feature type="compositionally biased region" description="Basic and acidic residues" evidence="9">
    <location>
        <begin position="603"/>
        <end position="621"/>
    </location>
</feature>
<dbReference type="InterPro" id="IPR013083">
    <property type="entry name" value="Znf_RING/FYVE/PHD"/>
</dbReference>
<comment type="similarity">
    <text evidence="2">Belongs to the PIAS family.</text>
</comment>
<evidence type="ECO:0000256" key="9">
    <source>
        <dbReference type="SAM" id="MobiDB-lite"/>
    </source>
</evidence>
<evidence type="ECO:0000313" key="13">
    <source>
        <dbReference type="Proteomes" id="UP000478052"/>
    </source>
</evidence>
<dbReference type="Pfam" id="PF02891">
    <property type="entry name" value="zf-MIZ"/>
    <property type="match status" value="1"/>
</dbReference>
<evidence type="ECO:0000256" key="3">
    <source>
        <dbReference type="ARBA" id="ARBA00022679"/>
    </source>
</evidence>
<dbReference type="PANTHER" id="PTHR10782:SF94">
    <property type="entry name" value="SUPPRESSOR OF VARIEGATION 2-10, ISOFORM I"/>
    <property type="match status" value="1"/>
</dbReference>
<reference evidence="12 13" key="1">
    <citation type="submission" date="2019-08" db="EMBL/GenBank/DDBJ databases">
        <title>Whole genome of Aphis craccivora.</title>
        <authorList>
            <person name="Voronova N.V."/>
            <person name="Shulinski R.S."/>
            <person name="Bandarenka Y.V."/>
            <person name="Zhorov D.G."/>
            <person name="Warner D."/>
        </authorList>
    </citation>
    <scope>NUCLEOTIDE SEQUENCE [LARGE SCALE GENOMIC DNA]</scope>
    <source>
        <strain evidence="12">180601</strain>
        <tissue evidence="12">Whole Body</tissue>
    </source>
</reference>
<dbReference type="GO" id="GO:0008270">
    <property type="term" value="F:zinc ion binding"/>
    <property type="evidence" value="ECO:0007669"/>
    <property type="project" value="UniProtKB-KW"/>
</dbReference>
<dbReference type="Gene3D" id="1.10.720.30">
    <property type="entry name" value="SAP domain"/>
    <property type="match status" value="1"/>
</dbReference>
<evidence type="ECO:0000256" key="8">
    <source>
        <dbReference type="PROSITE-ProRule" id="PRU00452"/>
    </source>
</evidence>
<evidence type="ECO:0000313" key="12">
    <source>
        <dbReference type="EMBL" id="KAF0752529.1"/>
    </source>
</evidence>
<dbReference type="OrthoDB" id="10263264at2759"/>
<keyword evidence="4" id="KW-0479">Metal-binding</keyword>
<dbReference type="Gene3D" id="3.30.40.10">
    <property type="entry name" value="Zinc/RING finger domain, C3HC4 (zinc finger)"/>
    <property type="match status" value="1"/>
</dbReference>
<accession>A0A6G0YAZ3</accession>
<sequence length="643" mass="73843">TMNNTSEEYNYRAMLLNFRICDLQKLLKAFGKNITGRKFNLQNVALDMLNSKPIGLNYEAYLTKIHEIHNDQIHNYMQPRQTRIMYNMNHNTQVPQQRMQTYYINPIEAKYNPGHAMAINNIQRVIGSYPLIKHYNIIQPVPNLVPSYQPNRPNNNIQLLPGNVQPIKPNYAVSSQFPSNHHNYMSNMMTQNSVRKTNQNIPFTLTPEIVAQCKFKTLPFYEVQEDIIKPTLLSGSDKCSITEVCKGTRESTFVHKMSVEQASLIAMNRNISYGQNYYLYQYQIRFCQLELGRSEVTDFLPKGLHIRIGKRACTLPPPPSTRHRIETPVQIEITRRIAGPIDCTQLLKLNPTLANLITLNWLPDEKAYAVALFLVKKLSPDDLINKLLKKESRSKEETRNYIIKKLEDLDPDFATTSFHFSLLCPLSKSRMTLPAKSIQCDHLQCFDAKAFILMNDKKPIWKCPTCRRPILYEDISIESYFLEIVRSPLIQAGDEEIELLADGSWTICRENKNIKNTNGTLNTEKSTVSIDLDENDHEIATKPKKELVSESSVKQEVIDVIDVDDNGYEIATEPKIDPRPKGSVMQEVFDVINIDDSDDEIATEPKIDPRPEGSKKKESKNLKSHLIGLTINENEESLKHEDK</sequence>
<feature type="domain" description="SP-RING-type" evidence="10">
    <location>
        <begin position="409"/>
        <end position="490"/>
    </location>
</feature>
<keyword evidence="7" id="KW-0862">Zinc</keyword>
<evidence type="ECO:0000256" key="5">
    <source>
        <dbReference type="ARBA" id="ARBA00022771"/>
    </source>
</evidence>
<evidence type="ECO:0000256" key="7">
    <source>
        <dbReference type="ARBA" id="ARBA00022833"/>
    </source>
</evidence>
<dbReference type="GO" id="GO:0003712">
    <property type="term" value="F:transcription coregulator activity"/>
    <property type="evidence" value="ECO:0007669"/>
    <property type="project" value="TreeGrafter"/>
</dbReference>
<keyword evidence="6" id="KW-0833">Ubl conjugation pathway</keyword>
<dbReference type="Proteomes" id="UP000478052">
    <property type="component" value="Unassembled WGS sequence"/>
</dbReference>
<evidence type="ECO:0000256" key="2">
    <source>
        <dbReference type="ARBA" id="ARBA00005383"/>
    </source>
</evidence>
<evidence type="ECO:0000259" key="11">
    <source>
        <dbReference type="PROSITE" id="PS51466"/>
    </source>
</evidence>
<feature type="domain" description="PINIT" evidence="11">
    <location>
        <begin position="201"/>
        <end position="378"/>
    </location>
</feature>
<dbReference type="PROSITE" id="PS51466">
    <property type="entry name" value="PINIT"/>
    <property type="match status" value="1"/>
</dbReference>
<dbReference type="GO" id="GO:0000785">
    <property type="term" value="C:chromatin"/>
    <property type="evidence" value="ECO:0007669"/>
    <property type="project" value="TreeGrafter"/>
</dbReference>
<dbReference type="InterPro" id="IPR004181">
    <property type="entry name" value="Znf_MIZ"/>
</dbReference>
<dbReference type="GO" id="GO:0016874">
    <property type="term" value="F:ligase activity"/>
    <property type="evidence" value="ECO:0007669"/>
    <property type="project" value="UniProtKB-KW"/>
</dbReference>
<dbReference type="Gene3D" id="2.60.120.780">
    <property type="entry name" value="PINIT domain"/>
    <property type="match status" value="1"/>
</dbReference>
<proteinExistence type="inferred from homology"/>
<dbReference type="SUPFAM" id="SSF68906">
    <property type="entry name" value="SAP domain"/>
    <property type="match status" value="1"/>
</dbReference>
<evidence type="ECO:0000256" key="4">
    <source>
        <dbReference type="ARBA" id="ARBA00022723"/>
    </source>
</evidence>
<keyword evidence="5 8" id="KW-0863">Zinc-finger</keyword>
<feature type="non-terminal residue" evidence="12">
    <location>
        <position position="1"/>
    </location>
</feature>
<evidence type="ECO:0000259" key="10">
    <source>
        <dbReference type="PROSITE" id="PS51044"/>
    </source>
</evidence>
<dbReference type="InterPro" id="IPR038654">
    <property type="entry name" value="PINIT_sf"/>
</dbReference>
<dbReference type="InterPro" id="IPR023321">
    <property type="entry name" value="PINIT"/>
</dbReference>
<comment type="pathway">
    <text evidence="1">Protein modification; protein sumoylation.</text>
</comment>
<dbReference type="PROSITE" id="PS51044">
    <property type="entry name" value="ZF_SP_RING"/>
    <property type="match status" value="1"/>
</dbReference>
<organism evidence="12 13">
    <name type="scientific">Aphis craccivora</name>
    <name type="common">Cowpea aphid</name>
    <dbReference type="NCBI Taxonomy" id="307492"/>
    <lineage>
        <taxon>Eukaryota</taxon>
        <taxon>Metazoa</taxon>
        <taxon>Ecdysozoa</taxon>
        <taxon>Arthropoda</taxon>
        <taxon>Hexapoda</taxon>
        <taxon>Insecta</taxon>
        <taxon>Pterygota</taxon>
        <taxon>Neoptera</taxon>
        <taxon>Paraneoptera</taxon>
        <taxon>Hemiptera</taxon>
        <taxon>Sternorrhyncha</taxon>
        <taxon>Aphidomorpha</taxon>
        <taxon>Aphidoidea</taxon>
        <taxon>Aphididae</taxon>
        <taxon>Aphidini</taxon>
        <taxon>Aphis</taxon>
        <taxon>Aphis</taxon>
    </lineage>
</organism>
<gene>
    <name evidence="12" type="ORF">FWK35_00026420</name>
</gene>
<keyword evidence="3" id="KW-0808">Transferase</keyword>
<evidence type="ECO:0000256" key="1">
    <source>
        <dbReference type="ARBA" id="ARBA00004718"/>
    </source>
</evidence>
<dbReference type="AlphaFoldDB" id="A0A6G0YAZ3"/>
<dbReference type="GO" id="GO:0016925">
    <property type="term" value="P:protein sumoylation"/>
    <property type="evidence" value="ECO:0007669"/>
    <property type="project" value="UniProtKB-UniPathway"/>
</dbReference>
<dbReference type="UniPathway" id="UPA00886"/>
<feature type="region of interest" description="Disordered" evidence="9">
    <location>
        <begin position="595"/>
        <end position="643"/>
    </location>
</feature>
<dbReference type="CDD" id="cd16650">
    <property type="entry name" value="SP-RING_PIAS-like"/>
    <property type="match status" value="1"/>
</dbReference>
<evidence type="ECO:0000256" key="6">
    <source>
        <dbReference type="ARBA" id="ARBA00022786"/>
    </source>
</evidence>
<dbReference type="GO" id="GO:0061665">
    <property type="term" value="F:SUMO ligase activity"/>
    <property type="evidence" value="ECO:0007669"/>
    <property type="project" value="TreeGrafter"/>
</dbReference>
<dbReference type="PANTHER" id="PTHR10782">
    <property type="entry name" value="ZINC FINGER MIZ DOMAIN-CONTAINING PROTEIN"/>
    <property type="match status" value="1"/>
</dbReference>
<dbReference type="EMBL" id="VUJU01005021">
    <property type="protein sequence ID" value="KAF0752529.1"/>
    <property type="molecule type" value="Genomic_DNA"/>
</dbReference>